<evidence type="ECO:0000313" key="2">
    <source>
        <dbReference type="EMBL" id="CAE0435619.1"/>
    </source>
</evidence>
<name>A0A6S8B9J9_9STRA</name>
<evidence type="ECO:0000256" key="1">
    <source>
        <dbReference type="SAM" id="MobiDB-lite"/>
    </source>
</evidence>
<accession>A0A6S8B9J9</accession>
<dbReference type="EMBL" id="HBIN01007990">
    <property type="protein sequence ID" value="CAE0435620.1"/>
    <property type="molecule type" value="Transcribed_RNA"/>
</dbReference>
<dbReference type="EMBL" id="HBIN01007989">
    <property type="protein sequence ID" value="CAE0435619.1"/>
    <property type="molecule type" value="Transcribed_RNA"/>
</dbReference>
<feature type="region of interest" description="Disordered" evidence="1">
    <location>
        <begin position="89"/>
        <end position="115"/>
    </location>
</feature>
<feature type="compositionally biased region" description="Low complexity" evidence="1">
    <location>
        <begin position="257"/>
        <end position="267"/>
    </location>
</feature>
<sequence>MIQLEPVTFSFGKTLDFMNMDLTAEDYSNILDSFDLSKTSGATANMEKKNSLYDFKGLSGTEKYEVPVPKFSTSPLATNAVQKRTVAPVVSPKRDARRKRRNSATSTLSTGKNDSRWKSWSREEEIFLVGVVMDRFFKRGSLSSTRADGKANDDCWSYIKAKYDEAWTSYQAISNKTIPQERSLNALSRHYKVMKARISQADMKGDNNIEDFGSYYEEFQHSYNIDNCLIGNTRKRLPESDHGQRKVRLAYRARTESAQSDCSSSSSGDFREEGGYAIRQEATPF</sequence>
<evidence type="ECO:0000313" key="3">
    <source>
        <dbReference type="EMBL" id="CAE0435620.1"/>
    </source>
</evidence>
<feature type="compositionally biased region" description="Polar residues" evidence="1">
    <location>
        <begin position="103"/>
        <end position="112"/>
    </location>
</feature>
<protein>
    <submittedName>
        <fullName evidence="2">Uncharacterized protein</fullName>
    </submittedName>
</protein>
<proteinExistence type="predicted"/>
<dbReference type="AlphaFoldDB" id="A0A6S8B9J9"/>
<reference evidence="2" key="1">
    <citation type="submission" date="2021-01" db="EMBL/GenBank/DDBJ databases">
        <authorList>
            <person name="Corre E."/>
            <person name="Pelletier E."/>
            <person name="Niang G."/>
            <person name="Scheremetjew M."/>
            <person name="Finn R."/>
            <person name="Kale V."/>
            <person name="Holt S."/>
            <person name="Cochrane G."/>
            <person name="Meng A."/>
            <person name="Brown T."/>
            <person name="Cohen L."/>
        </authorList>
    </citation>
    <scope>NUCLEOTIDE SEQUENCE</scope>
    <source>
        <strain evidence="2">GSBS06</strain>
    </source>
</reference>
<feature type="region of interest" description="Disordered" evidence="1">
    <location>
        <begin position="254"/>
        <end position="285"/>
    </location>
</feature>
<organism evidence="2">
    <name type="scientific">Aplanochytrium stocchinoi</name>
    <dbReference type="NCBI Taxonomy" id="215587"/>
    <lineage>
        <taxon>Eukaryota</taxon>
        <taxon>Sar</taxon>
        <taxon>Stramenopiles</taxon>
        <taxon>Bigyra</taxon>
        <taxon>Labyrinthulomycetes</taxon>
        <taxon>Thraustochytrida</taxon>
        <taxon>Thraustochytriidae</taxon>
        <taxon>Aplanochytrium</taxon>
    </lineage>
</organism>
<gene>
    <name evidence="2" type="ORF">ASTO00021_LOCUS5899</name>
    <name evidence="3" type="ORF">ASTO00021_LOCUS5900</name>
</gene>